<protein>
    <submittedName>
        <fullName evidence="1">Uncharacterized protein</fullName>
    </submittedName>
</protein>
<dbReference type="EMBL" id="CP000444">
    <property type="protein sequence ID" value="ABI41710.1"/>
    <property type="molecule type" value="Genomic_DNA"/>
</dbReference>
<name>Q0HYU5_SHESR</name>
<dbReference type="AlphaFoldDB" id="Q0HYU5"/>
<proteinExistence type="predicted"/>
<organism evidence="1">
    <name type="scientific">Shewanella sp. (strain MR-7)</name>
    <dbReference type="NCBI Taxonomy" id="60481"/>
    <lineage>
        <taxon>Bacteria</taxon>
        <taxon>Pseudomonadati</taxon>
        <taxon>Pseudomonadota</taxon>
        <taxon>Gammaproteobacteria</taxon>
        <taxon>Alteromonadales</taxon>
        <taxon>Shewanellaceae</taxon>
        <taxon>Shewanella</taxon>
    </lineage>
</organism>
<dbReference type="HOGENOM" id="CLU_1383348_0_0_6"/>
<reference evidence="1" key="1">
    <citation type="submission" date="2006-08" db="EMBL/GenBank/DDBJ databases">
        <title>Complete sequence of Chromosome1 of Shewanella sp. MR-7.</title>
        <authorList>
            <consortium name="US DOE Joint Genome Institute"/>
            <person name="Copeland A."/>
            <person name="Lucas S."/>
            <person name="Lapidus A."/>
            <person name="Barry K."/>
            <person name="Detter J.C."/>
            <person name="Glavina del Rio T."/>
            <person name="Hammon N."/>
            <person name="Israni S."/>
            <person name="Dalin E."/>
            <person name="Tice H."/>
            <person name="Pitluck S."/>
            <person name="Kiss H."/>
            <person name="Brettin T."/>
            <person name="Bruce D."/>
            <person name="Han C."/>
            <person name="Tapia R."/>
            <person name="Gilna P."/>
            <person name="Schmutz J."/>
            <person name="Larimer F."/>
            <person name="Land M."/>
            <person name="Hauser L."/>
            <person name="Kyrpides N."/>
            <person name="Mikhailova N."/>
            <person name="Nealson K."/>
            <person name="Konstantinidis K."/>
            <person name="Klappenbach J."/>
            <person name="Tiedje J."/>
            <person name="Richardson P."/>
        </authorList>
    </citation>
    <scope>NUCLEOTIDE SEQUENCE</scope>
    <source>
        <strain evidence="1">MR-7</strain>
    </source>
</reference>
<gene>
    <name evidence="1" type="ordered locus">Shewmr7_0710</name>
</gene>
<dbReference type="KEGG" id="shm:Shewmr7_0710"/>
<evidence type="ECO:0000313" key="1">
    <source>
        <dbReference type="EMBL" id="ABI41710.1"/>
    </source>
</evidence>
<sequence>MSTKTVAIKIKTPSGNRYFYGFGKGKSVQSAWSLAGAKLFQIGSSSEAKLNEITEYLKAKKKRFEIVEVSETEQVKPSIISGLKLDLLSAYGDGWFDGFLAAQREVNRSGDLEGFPEDIVLELSEIAESECQLIREEETTTDSTSSLTLSFIGRNQAKVARREEYRHIEALHECIANEDIEAAKRLMADFINDEVPF</sequence>
<accession>Q0HYU5</accession>